<dbReference type="Pfam" id="PF22638">
    <property type="entry name" value="FlgK_D1"/>
    <property type="match status" value="1"/>
</dbReference>
<dbReference type="PANTHER" id="PTHR30033">
    <property type="entry name" value="FLAGELLAR HOOK-ASSOCIATED PROTEIN 1"/>
    <property type="match status" value="1"/>
</dbReference>
<dbReference type="PANTHER" id="PTHR30033:SF1">
    <property type="entry name" value="FLAGELLAR HOOK-ASSOCIATED PROTEIN 1"/>
    <property type="match status" value="1"/>
</dbReference>
<gene>
    <name evidence="9" type="ORF">SAMN05660836_00391</name>
</gene>
<accession>A0A1I4R466</accession>
<dbReference type="GO" id="GO:0044780">
    <property type="term" value="P:bacterial-type flagellum assembly"/>
    <property type="evidence" value="ECO:0007669"/>
    <property type="project" value="InterPro"/>
</dbReference>
<dbReference type="NCBIfam" id="TIGR02492">
    <property type="entry name" value="flgK_ends"/>
    <property type="match status" value="1"/>
</dbReference>
<dbReference type="InterPro" id="IPR002371">
    <property type="entry name" value="FlgK"/>
</dbReference>
<dbReference type="InterPro" id="IPR053927">
    <property type="entry name" value="FlgK_helical"/>
</dbReference>
<name>A0A1I4R466_9BACT</name>
<dbReference type="OrthoDB" id="9802553at2"/>
<keyword evidence="9" id="KW-0966">Cell projection</keyword>
<evidence type="ECO:0000256" key="5">
    <source>
        <dbReference type="ARBA" id="ARBA00022525"/>
    </source>
</evidence>
<evidence type="ECO:0000256" key="6">
    <source>
        <dbReference type="ARBA" id="ARBA00023143"/>
    </source>
</evidence>
<sequence length="446" mass="49494">MGGLIQALETAKLSLLNTQLQIQTANNNISQAENENYHRQTVELVTNPPVRYGHHFIGTGARVYRIRQEIDRFVEQRLFNAISGESDFATRSFYLDTLSTYAFDDGESGVSSLLRNFWDAWDDLSANPGEAEKVSVVKAAESLADFIRSTYQSMAEVAGDIDKDLEQTVDRANELIQKITEYNSQIVRTEYPLDPGNSEIRDTANSLRDLRYEAIKELASLIPISVQEQENGSVVVSVTDNVGDPPVLQEIPLIYGNTGTDFTTLVYDGNGEFHYNGYAQSPSHSLDGGKINGLLTSYDDLNTVMDEFNRFAVSLIDEVNSRHADVFSGTGADDIQVSTTFDPDPTLALYVSNLQDTNIASLGDFTFAEYLSQIQHNIGSLHESAEDRHSFYSALVDEVQEQQQSISGVSLDEELVDLIKFQQLFQASAKVITTVSELMNTVVNMV</sequence>
<evidence type="ECO:0000259" key="8">
    <source>
        <dbReference type="Pfam" id="PF22638"/>
    </source>
</evidence>
<reference evidence="9 10" key="1">
    <citation type="submission" date="2016-10" db="EMBL/GenBank/DDBJ databases">
        <authorList>
            <person name="de Groot N.N."/>
        </authorList>
    </citation>
    <scope>NUCLEOTIDE SEQUENCE [LARGE SCALE GENOMIC DNA]</scope>
    <source>
        <strain evidence="9 10">DSM 9990</strain>
    </source>
</reference>
<evidence type="ECO:0000313" key="10">
    <source>
        <dbReference type="Proteomes" id="UP000199611"/>
    </source>
</evidence>
<keyword evidence="5" id="KW-0964">Secreted</keyword>
<evidence type="ECO:0000256" key="1">
    <source>
        <dbReference type="ARBA" id="ARBA00004365"/>
    </source>
</evidence>
<keyword evidence="6" id="KW-0975">Bacterial flagellum</keyword>
<dbReference type="SUPFAM" id="SSF64518">
    <property type="entry name" value="Phase 1 flagellin"/>
    <property type="match status" value="1"/>
</dbReference>
<feature type="domain" description="Flagellar hook-associated protein FlgK helical" evidence="8">
    <location>
        <begin position="103"/>
        <end position="326"/>
    </location>
</feature>
<evidence type="ECO:0000256" key="2">
    <source>
        <dbReference type="ARBA" id="ARBA00004613"/>
    </source>
</evidence>
<evidence type="ECO:0000313" key="9">
    <source>
        <dbReference type="EMBL" id="SFM47104.1"/>
    </source>
</evidence>
<dbReference type="Proteomes" id="UP000199611">
    <property type="component" value="Unassembled WGS sequence"/>
</dbReference>
<keyword evidence="9" id="KW-0969">Cilium</keyword>
<comment type="subcellular location">
    <subcellularLocation>
        <location evidence="1">Bacterial flagellum</location>
    </subcellularLocation>
    <subcellularLocation>
        <location evidence="2">Secreted</location>
    </subcellularLocation>
</comment>
<evidence type="ECO:0000259" key="7">
    <source>
        <dbReference type="Pfam" id="PF06429"/>
    </source>
</evidence>
<dbReference type="RefSeq" id="WP_093393076.1">
    <property type="nucleotide sequence ID" value="NZ_FOUU01000001.1"/>
</dbReference>
<dbReference type="Pfam" id="PF06429">
    <property type="entry name" value="Flg_bbr_C"/>
    <property type="match status" value="1"/>
</dbReference>
<feature type="domain" description="Flagellar basal-body/hook protein C-terminal" evidence="7">
    <location>
        <begin position="405"/>
        <end position="445"/>
    </location>
</feature>
<dbReference type="AlphaFoldDB" id="A0A1I4R466"/>
<proteinExistence type="inferred from homology"/>
<evidence type="ECO:0000256" key="3">
    <source>
        <dbReference type="ARBA" id="ARBA00009677"/>
    </source>
</evidence>
<protein>
    <recommendedName>
        <fullName evidence="4">Flagellar hook-associated protein 1</fullName>
    </recommendedName>
</protein>
<comment type="similarity">
    <text evidence="3">Belongs to the flagella basal body rod proteins family.</text>
</comment>
<organism evidence="9 10">
    <name type="scientific">Thermodesulforhabdus norvegica</name>
    <dbReference type="NCBI Taxonomy" id="39841"/>
    <lineage>
        <taxon>Bacteria</taxon>
        <taxon>Pseudomonadati</taxon>
        <taxon>Thermodesulfobacteriota</taxon>
        <taxon>Syntrophobacteria</taxon>
        <taxon>Syntrophobacterales</taxon>
        <taxon>Thermodesulforhabdaceae</taxon>
        <taxon>Thermodesulforhabdus</taxon>
    </lineage>
</organism>
<dbReference type="GO" id="GO:0005198">
    <property type="term" value="F:structural molecule activity"/>
    <property type="evidence" value="ECO:0007669"/>
    <property type="project" value="InterPro"/>
</dbReference>
<keyword evidence="10" id="KW-1185">Reference proteome</keyword>
<dbReference type="InterPro" id="IPR010930">
    <property type="entry name" value="Flg_bb/hook_C_dom"/>
</dbReference>
<dbReference type="GO" id="GO:0005576">
    <property type="term" value="C:extracellular region"/>
    <property type="evidence" value="ECO:0007669"/>
    <property type="project" value="UniProtKB-SubCell"/>
</dbReference>
<dbReference type="GO" id="GO:0009424">
    <property type="term" value="C:bacterial-type flagellum hook"/>
    <property type="evidence" value="ECO:0007669"/>
    <property type="project" value="InterPro"/>
</dbReference>
<dbReference type="STRING" id="39841.SAMN05660836_00391"/>
<evidence type="ECO:0000256" key="4">
    <source>
        <dbReference type="ARBA" id="ARBA00016244"/>
    </source>
</evidence>
<keyword evidence="9" id="KW-0282">Flagellum</keyword>
<dbReference type="EMBL" id="FOUU01000001">
    <property type="protein sequence ID" value="SFM47104.1"/>
    <property type="molecule type" value="Genomic_DNA"/>
</dbReference>